<evidence type="ECO:0000256" key="5">
    <source>
        <dbReference type="ARBA" id="ARBA00023002"/>
    </source>
</evidence>
<evidence type="ECO:0000313" key="10">
    <source>
        <dbReference type="Proteomes" id="UP000218595"/>
    </source>
</evidence>
<dbReference type="Gene3D" id="3.30.560.10">
    <property type="entry name" value="Glucose Oxidase, domain 3"/>
    <property type="match status" value="1"/>
</dbReference>
<comment type="cofactor">
    <cofactor evidence="1">
        <name>FAD</name>
        <dbReference type="ChEBI" id="CHEBI:57692"/>
    </cofactor>
</comment>
<dbReference type="Proteomes" id="UP000218595">
    <property type="component" value="Chromosome"/>
</dbReference>
<dbReference type="InterPro" id="IPR036188">
    <property type="entry name" value="FAD/NAD-bd_sf"/>
</dbReference>
<dbReference type="Pfam" id="PF00732">
    <property type="entry name" value="GMC_oxred_N"/>
    <property type="match status" value="1"/>
</dbReference>
<dbReference type="Pfam" id="PF05199">
    <property type="entry name" value="GMC_oxred_C"/>
    <property type="match status" value="1"/>
</dbReference>
<evidence type="ECO:0000259" key="7">
    <source>
        <dbReference type="PROSITE" id="PS00623"/>
    </source>
</evidence>
<dbReference type="InterPro" id="IPR007867">
    <property type="entry name" value="GMC_OxRtase_C"/>
</dbReference>
<comment type="similarity">
    <text evidence="2 6">Belongs to the GMC oxidoreductase family.</text>
</comment>
<dbReference type="Gene3D" id="3.50.50.60">
    <property type="entry name" value="FAD/NAD(P)-binding domain"/>
    <property type="match status" value="1"/>
</dbReference>
<evidence type="ECO:0000256" key="1">
    <source>
        <dbReference type="ARBA" id="ARBA00001974"/>
    </source>
</evidence>
<evidence type="ECO:0000256" key="4">
    <source>
        <dbReference type="ARBA" id="ARBA00022827"/>
    </source>
</evidence>
<dbReference type="PROSITE" id="PS00624">
    <property type="entry name" value="GMC_OXRED_2"/>
    <property type="match status" value="1"/>
</dbReference>
<gene>
    <name evidence="9" type="ORF">LAB08_R25300</name>
</gene>
<dbReference type="RefSeq" id="WP_096511881.1">
    <property type="nucleotide sequence ID" value="NZ_AP017423.2"/>
</dbReference>
<dbReference type="InterPro" id="IPR000172">
    <property type="entry name" value="GMC_OxRdtase_N"/>
</dbReference>
<dbReference type="PIRSF" id="PIRSF000137">
    <property type="entry name" value="Alcohol_oxidase"/>
    <property type="match status" value="1"/>
</dbReference>
<dbReference type="PANTHER" id="PTHR11552">
    <property type="entry name" value="GLUCOSE-METHANOL-CHOLINE GMC OXIDOREDUCTASE"/>
    <property type="match status" value="1"/>
</dbReference>
<dbReference type="SUPFAM" id="SSF51905">
    <property type="entry name" value="FAD/NAD(P)-binding domain"/>
    <property type="match status" value="1"/>
</dbReference>
<keyword evidence="3 6" id="KW-0285">Flavoprotein</keyword>
<dbReference type="PROSITE" id="PS00623">
    <property type="entry name" value="GMC_OXRED_1"/>
    <property type="match status" value="1"/>
</dbReference>
<accession>A0ABM7RRG1</accession>
<reference evidence="9 10" key="1">
    <citation type="submission" date="2016-04" db="EMBL/GenBank/DDBJ databases">
        <title>Complete genome sequence of Pseudomonas sp. LAB-08 isolated from TCE contaminated aquifer soil.</title>
        <authorList>
            <person name="Dohra H."/>
            <person name="Suzuki K."/>
            <person name="Fatma A."/>
            <person name="Inuzuka Y."/>
            <person name="Honjo M."/>
            <person name="Tashiro Y."/>
            <person name="Futamata H."/>
        </authorList>
    </citation>
    <scope>NUCLEOTIDE SEQUENCE [LARGE SCALE GENOMIC DNA]</scope>
    <source>
        <strain evidence="9 10">LAB-08</strain>
    </source>
</reference>
<dbReference type="PANTHER" id="PTHR11552:SF147">
    <property type="entry name" value="CHOLINE DEHYDROGENASE, MITOCHONDRIAL"/>
    <property type="match status" value="1"/>
</dbReference>
<evidence type="ECO:0000256" key="3">
    <source>
        <dbReference type="ARBA" id="ARBA00022630"/>
    </source>
</evidence>
<dbReference type="InterPro" id="IPR012132">
    <property type="entry name" value="GMC_OxRdtase"/>
</dbReference>
<feature type="domain" description="Glucose-methanol-choline oxidoreductase N-terminal" evidence="7">
    <location>
        <begin position="81"/>
        <end position="104"/>
    </location>
</feature>
<dbReference type="SUPFAM" id="SSF54373">
    <property type="entry name" value="FAD-linked reductases, C-terminal domain"/>
    <property type="match status" value="1"/>
</dbReference>
<organism evidence="9 10">
    <name type="scientific">Pseudomonas izuensis</name>
    <dbReference type="NCBI Taxonomy" id="2684212"/>
    <lineage>
        <taxon>Bacteria</taxon>
        <taxon>Pseudomonadati</taxon>
        <taxon>Pseudomonadota</taxon>
        <taxon>Gammaproteobacteria</taxon>
        <taxon>Pseudomonadales</taxon>
        <taxon>Pseudomonadaceae</taxon>
        <taxon>Pseudomonas</taxon>
    </lineage>
</organism>
<name>A0ABM7RRG1_9PSED</name>
<evidence type="ECO:0000256" key="2">
    <source>
        <dbReference type="ARBA" id="ARBA00010790"/>
    </source>
</evidence>
<evidence type="ECO:0000259" key="8">
    <source>
        <dbReference type="PROSITE" id="PS00624"/>
    </source>
</evidence>
<dbReference type="EMBL" id="AP017423">
    <property type="protein sequence ID" value="BCX67893.1"/>
    <property type="molecule type" value="Genomic_DNA"/>
</dbReference>
<feature type="domain" description="Glucose-methanol-choline oxidoreductase N-terminal" evidence="8">
    <location>
        <begin position="256"/>
        <end position="270"/>
    </location>
</feature>
<keyword evidence="5" id="KW-0560">Oxidoreductase</keyword>
<keyword evidence="4 6" id="KW-0274">FAD</keyword>
<evidence type="ECO:0000256" key="6">
    <source>
        <dbReference type="RuleBase" id="RU003968"/>
    </source>
</evidence>
<protein>
    <submittedName>
        <fullName evidence="9">GMC family oxidoreductase N-terminal domain-containing protein</fullName>
    </submittedName>
</protein>
<evidence type="ECO:0000313" key="9">
    <source>
        <dbReference type="EMBL" id="BCX67893.1"/>
    </source>
</evidence>
<proteinExistence type="inferred from homology"/>
<sequence>MNEQYDYIIVGAGSAGCVMANRLSAMSSVSVLLIESGPDDKNPLISMPRGIGKLLVPGNPHVWDYKVSRGPEETEDIWLKGRAIGGSSSINGMVYVRGAPEDYDAWEAAGCTGWGWSNMGRHFVELEDHVLGTATGRGAGGPLKVSVHPSGDPLCEAVLAAGVQMGTPRVVDINLANTTGLGGLGYQTQNIWHGQRYSAAKAFLDPVRNRPNLNILTHTDVLQINFQDKRASSLTVRDSSGVRKISVGKEVIVCGGAIQSPKLLQLSGVGPTDLLKSHGIAVVKDAPQVGRNLREHFFLAMQYRVKSHSLNNRFFGLGLLRSLWQYYTGKKGPLTHSAHEIGGFVKTRPELDRPDAQIGISLYSLTYGEAEVVPEKQPGLTLGGYFMRPQSQGEVSIRSADPDAPPYICANYLSAVTDRTAAISMYRWIRKLASQPALAPFIVGATTPSMDAQSDEEILEAFKQWGGTAYHVSGTCRMGSDAESVLDPSLRVRGVSGLRVVDTSIMPALISGNTNAPAMAIALRAAEIITAELANPHTTTSALHTGVAS</sequence>
<keyword evidence="10" id="KW-1185">Reference proteome</keyword>